<dbReference type="InterPro" id="IPR034745">
    <property type="entry name" value="HSV_DUT"/>
</dbReference>
<evidence type="ECO:0000256" key="2">
    <source>
        <dbReference type="ARBA" id="ARBA00022801"/>
    </source>
</evidence>
<keyword evidence="1" id="KW-0479">Metal-binding</keyword>
<keyword evidence="3" id="KW-0460">Magnesium</keyword>
<evidence type="ECO:0000256" key="4">
    <source>
        <dbReference type="ARBA" id="ARBA00023080"/>
    </source>
</evidence>
<dbReference type="Gene3D" id="2.70.40.10">
    <property type="match status" value="1"/>
</dbReference>
<accession>A0A192XNZ3</accession>
<reference evidence="6 7" key="1">
    <citation type="journal article" date="2016" name="J. Virol.">
        <title>Complete Unique Genome Sequence, Expression Profile, and Salivary Gland Tissue Tropism of the Herpesvirus 7 Homolog in Pigtailed Macaques.</title>
        <authorList>
            <person name="Staheli J.P."/>
            <person name="Dyen M.R."/>
            <person name="Basom R."/>
            <person name="Fitzgibbon M."/>
            <person name="Barcy S."/>
        </authorList>
    </citation>
    <scope>NUCLEOTIDE SEQUENCE [LARGE SCALE GENOMIC DNA]</scope>
</reference>
<dbReference type="SUPFAM" id="SSF51283">
    <property type="entry name" value="dUTPase-like"/>
    <property type="match status" value="2"/>
</dbReference>
<gene>
    <name evidence="6" type="primary">U45</name>
</gene>
<dbReference type="GeneID" id="27912076"/>
<protein>
    <submittedName>
        <fullName evidence="6">Deoxyuridine triphosphatase</fullName>
    </submittedName>
</protein>
<dbReference type="Proteomes" id="UP000202843">
    <property type="component" value="Segment"/>
</dbReference>
<name>A0A192XNZ3_9BETA</name>
<proteinExistence type="inferred from homology"/>
<dbReference type="KEGG" id="vg:27912076"/>
<feature type="domain" description="dUTPase-like" evidence="5">
    <location>
        <begin position="237"/>
        <end position="355"/>
    </location>
</feature>
<dbReference type="Pfam" id="PF00692">
    <property type="entry name" value="dUTPase"/>
    <property type="match status" value="1"/>
</dbReference>
<dbReference type="HAMAP" id="MF_04031">
    <property type="entry name" value="HSV_DUT"/>
    <property type="match status" value="1"/>
</dbReference>
<evidence type="ECO:0000313" key="6">
    <source>
        <dbReference type="EMBL" id="ANC96556.1"/>
    </source>
</evidence>
<dbReference type="GO" id="GO:0046872">
    <property type="term" value="F:metal ion binding"/>
    <property type="evidence" value="ECO:0007669"/>
    <property type="project" value="UniProtKB-KW"/>
</dbReference>
<keyword evidence="4" id="KW-0546">Nucleotide metabolism</keyword>
<evidence type="ECO:0000256" key="3">
    <source>
        <dbReference type="ARBA" id="ARBA00022842"/>
    </source>
</evidence>
<dbReference type="GO" id="GO:0004170">
    <property type="term" value="F:dUTP diphosphatase activity"/>
    <property type="evidence" value="ECO:0007669"/>
    <property type="project" value="InterPro"/>
</dbReference>
<dbReference type="EMBL" id="KU351741">
    <property type="protein sequence ID" value="ANC96556.1"/>
    <property type="molecule type" value="Genomic_DNA"/>
</dbReference>
<keyword evidence="7" id="KW-1185">Reference proteome</keyword>
<dbReference type="InterPro" id="IPR036157">
    <property type="entry name" value="dUTPase-like_sf"/>
</dbReference>
<organism evidence="6 7">
    <name type="scientific">macacine betaherpesvirus 9</name>
    <dbReference type="NCBI Taxonomy" id="2560568"/>
    <lineage>
        <taxon>Viruses</taxon>
        <taxon>Duplodnaviria</taxon>
        <taxon>Heunggongvirae</taxon>
        <taxon>Peploviricota</taxon>
        <taxon>Herviviricetes</taxon>
        <taxon>Herpesvirales</taxon>
        <taxon>Orthoherpesviridae</taxon>
        <taxon>Betaherpesvirinae</taxon>
        <taxon>Roseolovirus</taxon>
        <taxon>Roseolovirus macacinebeta9</taxon>
    </lineage>
</organism>
<dbReference type="InterPro" id="IPR029054">
    <property type="entry name" value="dUTPase-like"/>
</dbReference>
<evidence type="ECO:0000313" key="7">
    <source>
        <dbReference type="Proteomes" id="UP000202843"/>
    </source>
</evidence>
<dbReference type="GO" id="GO:0046080">
    <property type="term" value="P:dUTP metabolic process"/>
    <property type="evidence" value="ECO:0007669"/>
    <property type="project" value="InterPro"/>
</dbReference>
<keyword evidence="2" id="KW-0378">Hydrolase</keyword>
<dbReference type="RefSeq" id="YP_009253949.1">
    <property type="nucleotide sequence ID" value="NC_030200.1"/>
</dbReference>
<dbReference type="OrthoDB" id="9659at10239"/>
<evidence type="ECO:0000259" key="5">
    <source>
        <dbReference type="Pfam" id="PF00692"/>
    </source>
</evidence>
<evidence type="ECO:0000256" key="1">
    <source>
        <dbReference type="ARBA" id="ARBA00022723"/>
    </source>
</evidence>
<sequence length="367" mass="42350">MNGVVSEKISEHVTLRKRNSSRQFEYFLFTVLDIDDIWNSEKSDEVGNKWPKTDYKKIKKFMSSNFNIYQRPFSLLGVPQNGIVKSCKPNLFISDMYIDNHALCMNYPRNRYSRFGSKNIPQITESPILITHFERSRMNVIVYTNKITLVNRELIWVPHGQVRVIKLDLSLTIPDGLFGILTGTTNEPFCECMTELIIDETNISISLINLANESIMLLPGNIELMINFLPCYVPEPWEIFNFLPPNLILYSLITSKDFDVDANSYAIQNFDNMFICHDELKALIIANKDMTRSGLLVETNIWLKNTVPCVKIFNPTLRKQKISAGVCIAYVVFTCGHFILKILPNHAVNQLMVLDTTTFFLFQYLKE</sequence>